<gene>
    <name evidence="2" type="ORF">EHAR0213_LOCUS16626</name>
</gene>
<evidence type="ECO:0000313" key="2">
    <source>
        <dbReference type="EMBL" id="CAE0357707.1"/>
    </source>
</evidence>
<name>A0A7S3JKG5_9SPIT</name>
<evidence type="ECO:0000256" key="1">
    <source>
        <dbReference type="SAM" id="MobiDB-lite"/>
    </source>
</evidence>
<sequence>MSRIISAEICDFNDGEAPIVNRKKLSISIPVNNDDYGKIEEDDTSQNSDQTQGLSNQRTQVPTETHYGREELDQVFQLNDLRPNYDSGKSSSSGVKAIKILRKSVPFV</sequence>
<reference evidence="2" key="1">
    <citation type="submission" date="2021-01" db="EMBL/GenBank/DDBJ databases">
        <authorList>
            <person name="Corre E."/>
            <person name="Pelletier E."/>
            <person name="Niang G."/>
            <person name="Scheremetjew M."/>
            <person name="Finn R."/>
            <person name="Kale V."/>
            <person name="Holt S."/>
            <person name="Cochrane G."/>
            <person name="Meng A."/>
            <person name="Brown T."/>
            <person name="Cohen L."/>
        </authorList>
    </citation>
    <scope>NUCLEOTIDE SEQUENCE</scope>
    <source>
        <strain evidence="2">FSP1.4</strain>
    </source>
</reference>
<organism evidence="2">
    <name type="scientific">Euplotes harpa</name>
    <dbReference type="NCBI Taxonomy" id="151035"/>
    <lineage>
        <taxon>Eukaryota</taxon>
        <taxon>Sar</taxon>
        <taxon>Alveolata</taxon>
        <taxon>Ciliophora</taxon>
        <taxon>Intramacronucleata</taxon>
        <taxon>Spirotrichea</taxon>
        <taxon>Hypotrichia</taxon>
        <taxon>Euplotida</taxon>
        <taxon>Euplotidae</taxon>
        <taxon>Euplotes</taxon>
    </lineage>
</organism>
<accession>A0A7S3JKG5</accession>
<feature type="region of interest" description="Disordered" evidence="1">
    <location>
        <begin position="32"/>
        <end position="69"/>
    </location>
</feature>
<protein>
    <submittedName>
        <fullName evidence="2">Uncharacterized protein</fullName>
    </submittedName>
</protein>
<dbReference type="AlphaFoldDB" id="A0A7S3JKG5"/>
<feature type="compositionally biased region" description="Polar residues" evidence="1">
    <location>
        <begin position="45"/>
        <end position="63"/>
    </location>
</feature>
<dbReference type="EMBL" id="HBII01039446">
    <property type="protein sequence ID" value="CAE0357707.1"/>
    <property type="molecule type" value="Transcribed_RNA"/>
</dbReference>
<proteinExistence type="predicted"/>